<dbReference type="EMBL" id="QKVK01000007">
    <property type="protein sequence ID" value="PZF76104.1"/>
    <property type="molecule type" value="Genomic_DNA"/>
</dbReference>
<dbReference type="Pfam" id="PF10115">
    <property type="entry name" value="HlyU"/>
    <property type="match status" value="1"/>
</dbReference>
<evidence type="ECO:0008006" key="4">
    <source>
        <dbReference type="Google" id="ProtNLM"/>
    </source>
</evidence>
<evidence type="ECO:0000313" key="3">
    <source>
        <dbReference type="Proteomes" id="UP000248795"/>
    </source>
</evidence>
<gene>
    <name evidence="2" type="ORF">DK847_15845</name>
</gene>
<dbReference type="Proteomes" id="UP000248795">
    <property type="component" value="Unassembled WGS sequence"/>
</dbReference>
<protein>
    <recommendedName>
        <fullName evidence="4">Transcriptional activator HlyU</fullName>
    </recommendedName>
</protein>
<evidence type="ECO:0000313" key="2">
    <source>
        <dbReference type="EMBL" id="PZF76104.1"/>
    </source>
</evidence>
<feature type="region of interest" description="Disordered" evidence="1">
    <location>
        <begin position="1"/>
        <end position="21"/>
    </location>
</feature>
<reference evidence="3" key="1">
    <citation type="submission" date="2018-06" db="EMBL/GenBank/DDBJ databases">
        <title>Aestuariibacter litoralis strain KCTC 52945T.</title>
        <authorList>
            <person name="Li X."/>
            <person name="Salam N."/>
            <person name="Li J.-L."/>
            <person name="Chen Y.-M."/>
            <person name="Yang Z.-W."/>
            <person name="Zhang L.-Y."/>
            <person name="Han M.-X."/>
            <person name="Xiao M."/>
            <person name="Li W.-J."/>
        </authorList>
    </citation>
    <scope>NUCLEOTIDE SEQUENCE [LARGE SCALE GENOMIC DNA]</scope>
    <source>
        <strain evidence="3">KCTC 52945</strain>
    </source>
</reference>
<dbReference type="RefSeq" id="WP_111199490.1">
    <property type="nucleotide sequence ID" value="NZ_QKVK01000007.1"/>
</dbReference>
<evidence type="ECO:0000256" key="1">
    <source>
        <dbReference type="SAM" id="MobiDB-lite"/>
    </source>
</evidence>
<name>A0A2W2B6Z8_9HYPH</name>
<accession>A0A2W2B6Z8</accession>
<comment type="caution">
    <text evidence="2">The sequence shown here is derived from an EMBL/GenBank/DDBJ whole genome shotgun (WGS) entry which is preliminary data.</text>
</comment>
<keyword evidence="3" id="KW-1185">Reference proteome</keyword>
<sequence length="95" mass="10427">MSFLKKLFGGGSSSDAAPSAPKRTLEYNGFVIAATPYKEGGQWQTCGTVTKTIGSEVKEHRFIRADRFSDEEAAAYHAILKGQQIVDQLGEQVFR</sequence>
<dbReference type="AlphaFoldDB" id="A0A2W2B6Z8"/>
<organism evidence="2 3">
    <name type="scientific">Aestuariivirga litoralis</name>
    <dbReference type="NCBI Taxonomy" id="2650924"/>
    <lineage>
        <taxon>Bacteria</taxon>
        <taxon>Pseudomonadati</taxon>
        <taxon>Pseudomonadota</taxon>
        <taxon>Alphaproteobacteria</taxon>
        <taxon>Hyphomicrobiales</taxon>
        <taxon>Aestuariivirgaceae</taxon>
        <taxon>Aestuariivirga</taxon>
    </lineage>
</organism>
<proteinExistence type="predicted"/>
<dbReference type="InterPro" id="IPR018772">
    <property type="entry name" value="Transcription_activator_HlyU"/>
</dbReference>